<dbReference type="Pfam" id="PF04402">
    <property type="entry name" value="SIMPL"/>
    <property type="match status" value="1"/>
</dbReference>
<dbReference type="EMBL" id="CAKJTG010000018">
    <property type="protein sequence ID" value="CAG9609317.1"/>
    <property type="molecule type" value="Genomic_DNA"/>
</dbReference>
<proteinExistence type="predicted"/>
<dbReference type="AlphaFoldDB" id="A0A9C7LBD2"/>
<dbReference type="Proteomes" id="UP000789845">
    <property type="component" value="Unassembled WGS sequence"/>
</dbReference>
<dbReference type="PANTHER" id="PTHR34387">
    <property type="entry name" value="SLR1258 PROTEIN"/>
    <property type="match status" value="1"/>
</dbReference>
<dbReference type="RefSeq" id="WP_230497555.1">
    <property type="nucleotide sequence ID" value="NZ_CAKJTG010000018.1"/>
</dbReference>
<dbReference type="Gene3D" id="3.30.110.170">
    <property type="entry name" value="Protein of unknown function (DUF541), domain 1"/>
    <property type="match status" value="1"/>
</dbReference>
<dbReference type="Gene3D" id="3.30.70.2970">
    <property type="entry name" value="Protein of unknown function (DUF541), domain 2"/>
    <property type="match status" value="1"/>
</dbReference>
<dbReference type="InterPro" id="IPR052022">
    <property type="entry name" value="26kDa_periplasmic_antigen"/>
</dbReference>
<dbReference type="PANTHER" id="PTHR34387:SF1">
    <property type="entry name" value="PERIPLASMIC IMMUNOGENIC PROTEIN"/>
    <property type="match status" value="1"/>
</dbReference>
<sequence length="222" mass="24887">MYYPYRSVYRNQNEGLENKNIIKVIGEGMVTAVPNQASATIGVITEGKDLTEAQKENSDTISRIISVLSTFNVPQKNVQTVEYQVSTEYDYVDGKQIFRGYRVSNLLKVTLDAVNQLGAIINRVIEAGANNVSNVQFSVSDPNPYYLQALKRALRNAHEKAEVIVDNLKVKWSSTPVHVEELRKVNGPIEPQLTFVKGVSTEQFQPGILQFNADVLVKYLYS</sequence>
<comment type="caution">
    <text evidence="1">The sequence shown here is derived from an EMBL/GenBank/DDBJ whole genome shotgun (WGS) entry which is preliminary data.</text>
</comment>
<accession>A0A9C7LBD2</accession>
<evidence type="ECO:0008006" key="3">
    <source>
        <dbReference type="Google" id="ProtNLM"/>
    </source>
</evidence>
<organism evidence="1 2">
    <name type="scientific">Pseudoneobacillus rhizosphaerae</name>
    <dbReference type="NCBI Taxonomy" id="2880968"/>
    <lineage>
        <taxon>Bacteria</taxon>
        <taxon>Bacillati</taxon>
        <taxon>Bacillota</taxon>
        <taxon>Bacilli</taxon>
        <taxon>Bacillales</taxon>
        <taxon>Bacillaceae</taxon>
        <taxon>Pseudoneobacillus</taxon>
    </lineage>
</organism>
<name>A0A9C7LBD2_9BACI</name>
<evidence type="ECO:0000313" key="1">
    <source>
        <dbReference type="EMBL" id="CAG9609317.1"/>
    </source>
</evidence>
<dbReference type="InterPro" id="IPR007497">
    <property type="entry name" value="SIMPL/DUF541"/>
</dbReference>
<gene>
    <name evidence="1" type="ORF">NEOCIP111885_03059</name>
</gene>
<keyword evidence="2" id="KW-1185">Reference proteome</keyword>
<evidence type="ECO:0000313" key="2">
    <source>
        <dbReference type="Proteomes" id="UP000789845"/>
    </source>
</evidence>
<dbReference type="GO" id="GO:0006974">
    <property type="term" value="P:DNA damage response"/>
    <property type="evidence" value="ECO:0007669"/>
    <property type="project" value="TreeGrafter"/>
</dbReference>
<reference evidence="1" key="1">
    <citation type="submission" date="2021-10" db="EMBL/GenBank/DDBJ databases">
        <authorList>
            <person name="Criscuolo A."/>
        </authorList>
    </citation>
    <scope>NUCLEOTIDE SEQUENCE</scope>
    <source>
        <strain evidence="1">CIP111885</strain>
    </source>
</reference>
<protein>
    <recommendedName>
        <fullName evidence="3">DUF541 domain-containing protein</fullName>
    </recommendedName>
</protein>